<accession>A0ABU2A1B1</accession>
<dbReference type="EMBL" id="JAVDXZ010000001">
    <property type="protein sequence ID" value="MDR7329913.1"/>
    <property type="molecule type" value="Genomic_DNA"/>
</dbReference>
<evidence type="ECO:0000256" key="2">
    <source>
        <dbReference type="ARBA" id="ARBA00022679"/>
    </source>
</evidence>
<proteinExistence type="predicted"/>
<dbReference type="SUPFAM" id="SSF53756">
    <property type="entry name" value="UDP-Glycosyltransferase/glycogen phosphorylase"/>
    <property type="match status" value="1"/>
</dbReference>
<feature type="domain" description="Glycosyltransferase subfamily 4-like N-terminal" evidence="4">
    <location>
        <begin position="23"/>
        <end position="156"/>
    </location>
</feature>
<dbReference type="InterPro" id="IPR028098">
    <property type="entry name" value="Glyco_trans_4-like_N"/>
</dbReference>
<keyword evidence="2" id="KW-0808">Transferase</keyword>
<evidence type="ECO:0000313" key="6">
    <source>
        <dbReference type="Proteomes" id="UP001180840"/>
    </source>
</evidence>
<dbReference type="Pfam" id="PF13579">
    <property type="entry name" value="Glyco_trans_4_4"/>
    <property type="match status" value="1"/>
</dbReference>
<dbReference type="Gene3D" id="3.40.50.2000">
    <property type="entry name" value="Glycogen Phosphorylase B"/>
    <property type="match status" value="2"/>
</dbReference>
<evidence type="ECO:0000259" key="3">
    <source>
        <dbReference type="Pfam" id="PF00534"/>
    </source>
</evidence>
<comment type="caution">
    <text evidence="5">The sequence shown here is derived from an EMBL/GenBank/DDBJ whole genome shotgun (WGS) entry which is preliminary data.</text>
</comment>
<organism evidence="5 6">
    <name type="scientific">Corynebacterium guangdongense</name>
    <dbReference type="NCBI Taxonomy" id="1783348"/>
    <lineage>
        <taxon>Bacteria</taxon>
        <taxon>Bacillati</taxon>
        <taxon>Actinomycetota</taxon>
        <taxon>Actinomycetes</taxon>
        <taxon>Mycobacteriales</taxon>
        <taxon>Corynebacteriaceae</taxon>
        <taxon>Corynebacterium</taxon>
    </lineage>
</organism>
<feature type="domain" description="Glycosyl transferase family 1" evidence="3">
    <location>
        <begin position="182"/>
        <end position="287"/>
    </location>
</feature>
<dbReference type="Pfam" id="PF00534">
    <property type="entry name" value="Glycos_transf_1"/>
    <property type="match status" value="1"/>
</dbReference>
<dbReference type="RefSeq" id="WP_290195121.1">
    <property type="nucleotide sequence ID" value="NZ_CP047654.1"/>
</dbReference>
<keyword evidence="1" id="KW-0328">Glycosyltransferase</keyword>
<protein>
    <submittedName>
        <fullName evidence="5">Glycosyltransferase involved in cell wall biosynthesis</fullName>
    </submittedName>
</protein>
<gene>
    <name evidence="5" type="ORF">J2S39_001589</name>
</gene>
<keyword evidence="6" id="KW-1185">Reference proteome</keyword>
<evidence type="ECO:0000256" key="1">
    <source>
        <dbReference type="ARBA" id="ARBA00022676"/>
    </source>
</evidence>
<evidence type="ECO:0000313" key="5">
    <source>
        <dbReference type="EMBL" id="MDR7329913.1"/>
    </source>
</evidence>
<evidence type="ECO:0000259" key="4">
    <source>
        <dbReference type="Pfam" id="PF13579"/>
    </source>
</evidence>
<name>A0ABU2A1B1_9CORY</name>
<reference evidence="5" key="1">
    <citation type="submission" date="2023-07" db="EMBL/GenBank/DDBJ databases">
        <title>Sequencing the genomes of 1000 actinobacteria strains.</title>
        <authorList>
            <person name="Klenk H.-P."/>
        </authorList>
    </citation>
    <scope>NUCLEOTIDE SEQUENCE</scope>
    <source>
        <strain evidence="5">DSM 107476</strain>
    </source>
</reference>
<dbReference type="Proteomes" id="UP001180840">
    <property type="component" value="Unassembled WGS sequence"/>
</dbReference>
<sequence length="343" mass="37773">MRIGVLASIGSTIDAFFPPLIVRWEEKGHEVVTAAETPAQGNHDILKNLSRRPSLKNLRGHRDVARWVKSRDLDVVITNTATASFIARVRPVGVPVIYFCHGLHWDSPKGISSRMWQLAEKAVLRNTDAVVVINHDDEQWFRRNFDPERVHRLPSGVGVPLDEFPRSPMPPVTDGIRLAWGGEFSHRKRPQLAVQVMAELRSLGTPCHLTMCGDGPLLTQTEEQIEELGLGEDITLAGRVPRFDDYIARSHALLLTSTWEGLPRVGLESLAIGRPVFAFDVKGTRSLPVVNLAPGDSPRALAELIARHPFGDPEAVALIEAEELSPNHSADAILEVAASLVGR</sequence>
<dbReference type="InterPro" id="IPR001296">
    <property type="entry name" value="Glyco_trans_1"/>
</dbReference>
<dbReference type="PANTHER" id="PTHR12526">
    <property type="entry name" value="GLYCOSYLTRANSFERASE"/>
    <property type="match status" value="1"/>
</dbReference>